<protein>
    <recommendedName>
        <fullName evidence="1">Protein kinase domain-containing protein</fullName>
    </recommendedName>
</protein>
<dbReference type="EMBL" id="SWKV01000138">
    <property type="protein sequence ID" value="KAF3031538.1"/>
    <property type="molecule type" value="Genomic_DNA"/>
</dbReference>
<accession>A0A9P4WGA9</accession>
<reference evidence="2" key="1">
    <citation type="submission" date="2019-04" db="EMBL/GenBank/DDBJ databases">
        <title>Sequencing of skin fungus with MAO and IRED activity.</title>
        <authorList>
            <person name="Marsaioli A.J."/>
            <person name="Bonatto J.M.C."/>
            <person name="Reis Junior O."/>
        </authorList>
    </citation>
    <scope>NUCLEOTIDE SEQUENCE</scope>
    <source>
        <strain evidence="2">28M1</strain>
    </source>
</reference>
<dbReference type="OrthoDB" id="3942097at2759"/>
<dbReference type="SUPFAM" id="SSF56112">
    <property type="entry name" value="Protein kinase-like (PK-like)"/>
    <property type="match status" value="1"/>
</dbReference>
<dbReference type="Gene3D" id="1.10.510.10">
    <property type="entry name" value="Transferase(Phosphotransferase) domain 1"/>
    <property type="match status" value="1"/>
</dbReference>
<name>A0A9P4WGA9_9PLEO</name>
<evidence type="ECO:0000313" key="3">
    <source>
        <dbReference type="Proteomes" id="UP000758155"/>
    </source>
</evidence>
<dbReference type="GO" id="GO:0004672">
    <property type="term" value="F:protein kinase activity"/>
    <property type="evidence" value="ECO:0007669"/>
    <property type="project" value="InterPro"/>
</dbReference>
<dbReference type="InterPro" id="IPR000719">
    <property type="entry name" value="Prot_kinase_dom"/>
</dbReference>
<proteinExistence type="predicted"/>
<evidence type="ECO:0000259" key="1">
    <source>
        <dbReference type="PROSITE" id="PS50011"/>
    </source>
</evidence>
<gene>
    <name evidence="2" type="ORF">E8E12_001792</name>
</gene>
<keyword evidence="3" id="KW-1185">Reference proteome</keyword>
<organism evidence="2 3">
    <name type="scientific">Didymella heteroderae</name>
    <dbReference type="NCBI Taxonomy" id="1769908"/>
    <lineage>
        <taxon>Eukaryota</taxon>
        <taxon>Fungi</taxon>
        <taxon>Dikarya</taxon>
        <taxon>Ascomycota</taxon>
        <taxon>Pezizomycotina</taxon>
        <taxon>Dothideomycetes</taxon>
        <taxon>Pleosporomycetidae</taxon>
        <taxon>Pleosporales</taxon>
        <taxon>Pleosporineae</taxon>
        <taxon>Didymellaceae</taxon>
        <taxon>Didymella</taxon>
    </lineage>
</organism>
<evidence type="ECO:0000313" key="2">
    <source>
        <dbReference type="EMBL" id="KAF3031538.1"/>
    </source>
</evidence>
<dbReference type="GO" id="GO:0005524">
    <property type="term" value="F:ATP binding"/>
    <property type="evidence" value="ECO:0007669"/>
    <property type="project" value="InterPro"/>
</dbReference>
<comment type="caution">
    <text evidence="2">The sequence shown here is derived from an EMBL/GenBank/DDBJ whole genome shotgun (WGS) entry which is preliminary data.</text>
</comment>
<sequence length="240" mass="26961">MALLKSVDIDSGKRELEKLKMLSNHLHVATINQVFESGDMMYFRFDYSRFTLEEILNVHLRLDESHLRIIASSMFLAIKHIAASGIVHTAISIATIRFSSNGRPLLSNFENCTWTTADITSNVDFAGLGSCILECMNGKPSENLRDPAQIRRKRESNKMFGLSNGESWSGYKLLVDFLETLFNDSTPSIVKLEKPHPYVLQQPGYRTLTPFLELASLECHAIWRRAAVKQVGGTDSAIHG</sequence>
<dbReference type="Proteomes" id="UP000758155">
    <property type="component" value="Unassembled WGS sequence"/>
</dbReference>
<dbReference type="PROSITE" id="PS50011">
    <property type="entry name" value="PROTEIN_KINASE_DOM"/>
    <property type="match status" value="1"/>
</dbReference>
<dbReference type="InterPro" id="IPR011009">
    <property type="entry name" value="Kinase-like_dom_sf"/>
</dbReference>
<dbReference type="AlphaFoldDB" id="A0A9P4WGA9"/>
<feature type="domain" description="Protein kinase" evidence="1">
    <location>
        <begin position="1"/>
        <end position="240"/>
    </location>
</feature>